<dbReference type="EMBL" id="PDLM01000016">
    <property type="protein sequence ID" value="RDW59551.1"/>
    <property type="molecule type" value="Genomic_DNA"/>
</dbReference>
<dbReference type="OrthoDB" id="3599584at2759"/>
<reference evidence="1 2" key="1">
    <citation type="journal article" date="2018" name="IMA Fungus">
        <title>IMA Genome-F 9: Draft genome sequence of Annulohypoxylon stygium, Aspergillus mulundensis, Berkeleyomyces basicola (syn. Thielaviopsis basicola), Ceratocystis smalleyi, two Cercospora beticola strains, Coleophoma cylindrospora, Fusarium fracticaudum, Phialophora cf. hyalina, and Morchella septimelata.</title>
        <authorList>
            <person name="Wingfield B.D."/>
            <person name="Bills G.F."/>
            <person name="Dong Y."/>
            <person name="Huang W."/>
            <person name="Nel W.J."/>
            <person name="Swalarsk-Parry B.S."/>
            <person name="Vaghefi N."/>
            <person name="Wilken P.M."/>
            <person name="An Z."/>
            <person name="de Beer Z.W."/>
            <person name="De Vos L."/>
            <person name="Chen L."/>
            <person name="Duong T.A."/>
            <person name="Gao Y."/>
            <person name="Hammerbacher A."/>
            <person name="Kikkert J.R."/>
            <person name="Li Y."/>
            <person name="Li H."/>
            <person name="Li K."/>
            <person name="Li Q."/>
            <person name="Liu X."/>
            <person name="Ma X."/>
            <person name="Naidoo K."/>
            <person name="Pethybridge S.J."/>
            <person name="Sun J."/>
            <person name="Steenkamp E.T."/>
            <person name="van der Nest M.A."/>
            <person name="van Wyk S."/>
            <person name="Wingfield M.J."/>
            <person name="Xiong C."/>
            <person name="Yue Q."/>
            <person name="Zhang X."/>
        </authorList>
    </citation>
    <scope>NUCLEOTIDE SEQUENCE [LARGE SCALE GENOMIC DNA]</scope>
    <source>
        <strain evidence="1 2">BP6252</strain>
    </source>
</reference>
<dbReference type="STRING" id="1849047.A0A3D8QCT5"/>
<gene>
    <name evidence="1" type="ORF">BP6252_12638</name>
</gene>
<keyword evidence="2" id="KW-1185">Reference proteome</keyword>
<evidence type="ECO:0000313" key="1">
    <source>
        <dbReference type="EMBL" id="RDW59551.1"/>
    </source>
</evidence>
<organism evidence="1 2">
    <name type="scientific">Coleophoma cylindrospora</name>
    <dbReference type="NCBI Taxonomy" id="1849047"/>
    <lineage>
        <taxon>Eukaryota</taxon>
        <taxon>Fungi</taxon>
        <taxon>Dikarya</taxon>
        <taxon>Ascomycota</taxon>
        <taxon>Pezizomycotina</taxon>
        <taxon>Leotiomycetes</taxon>
        <taxon>Helotiales</taxon>
        <taxon>Dermateaceae</taxon>
        <taxon>Coleophoma</taxon>
    </lineage>
</organism>
<accession>A0A3D8QCT5</accession>
<evidence type="ECO:0000313" key="2">
    <source>
        <dbReference type="Proteomes" id="UP000256645"/>
    </source>
</evidence>
<proteinExistence type="predicted"/>
<name>A0A3D8QCT5_9HELO</name>
<dbReference type="Proteomes" id="UP000256645">
    <property type="component" value="Unassembled WGS sequence"/>
</dbReference>
<dbReference type="AlphaFoldDB" id="A0A3D8QCT5"/>
<sequence length="155" mass="17380">MIDECQSNQDLVDLMNDGGNRYFAWNFVNLYYGGKATIEFRRGPGAEDVDNCFAWVEFSVTFVQAAILSGSIRGLEQYEQNVEGLRNFILNNTQPLNTPQAMQKIFNGKSGSLMVRKTPTLTTEQRVVLQKKTEVDDKKNLMLKKCIAAGMVAGN</sequence>
<comment type="caution">
    <text evidence="1">The sequence shown here is derived from an EMBL/GenBank/DDBJ whole genome shotgun (WGS) entry which is preliminary data.</text>
</comment>
<protein>
    <submittedName>
        <fullName evidence="1">Uncharacterized protein</fullName>
    </submittedName>
</protein>